<feature type="transmembrane region" description="Helical" evidence="6">
    <location>
        <begin position="18"/>
        <end position="36"/>
    </location>
</feature>
<dbReference type="PANTHER" id="PTHR10283">
    <property type="entry name" value="SOLUTE CARRIER FAMILY 13 MEMBER"/>
    <property type="match status" value="1"/>
</dbReference>
<evidence type="ECO:0000256" key="5">
    <source>
        <dbReference type="ARBA" id="ARBA00023136"/>
    </source>
</evidence>
<feature type="transmembrane region" description="Helical" evidence="6">
    <location>
        <begin position="273"/>
        <end position="289"/>
    </location>
</feature>
<dbReference type="GO" id="GO:0006797">
    <property type="term" value="P:polyphosphate metabolic process"/>
    <property type="evidence" value="ECO:0007669"/>
    <property type="project" value="TreeGrafter"/>
</dbReference>
<feature type="transmembrane region" description="Helical" evidence="6">
    <location>
        <begin position="321"/>
        <end position="341"/>
    </location>
</feature>
<feature type="transmembrane region" description="Helical" evidence="6">
    <location>
        <begin position="295"/>
        <end position="314"/>
    </location>
</feature>
<evidence type="ECO:0000256" key="4">
    <source>
        <dbReference type="ARBA" id="ARBA00022989"/>
    </source>
</evidence>
<comment type="subcellular location">
    <subcellularLocation>
        <location evidence="1">Membrane</location>
        <topology evidence="1">Multi-pass membrane protein</topology>
    </subcellularLocation>
</comment>
<keyword evidence="2" id="KW-0813">Transport</keyword>
<feature type="domain" description="Citrate transporter-like" evidence="7">
    <location>
        <begin position="57"/>
        <end position="409"/>
    </location>
</feature>
<protein>
    <submittedName>
        <fullName evidence="8">DASS family transporter</fullName>
    </submittedName>
</protein>
<dbReference type="InterPro" id="IPR004680">
    <property type="entry name" value="Cit_transptr-like_dom"/>
</dbReference>
<dbReference type="RefSeq" id="WP_087460711.1">
    <property type="nucleotide sequence ID" value="NZ_CP021425.1"/>
</dbReference>
<dbReference type="EMBL" id="CP021425">
    <property type="protein sequence ID" value="ARU55627.1"/>
    <property type="molecule type" value="Genomic_DNA"/>
</dbReference>
<dbReference type="PANTHER" id="PTHR10283:SF92">
    <property type="entry name" value="LOW-AFFINITY PHOSPHATE TRANSPORTER PHO91"/>
    <property type="match status" value="1"/>
</dbReference>
<dbReference type="Proteomes" id="UP000196027">
    <property type="component" value="Chromosome"/>
</dbReference>
<feature type="transmembrane region" description="Helical" evidence="6">
    <location>
        <begin position="93"/>
        <end position="115"/>
    </location>
</feature>
<evidence type="ECO:0000259" key="7">
    <source>
        <dbReference type="Pfam" id="PF03600"/>
    </source>
</evidence>
<name>A0A1Y0I573_9GAMM</name>
<keyword evidence="5 6" id="KW-0472">Membrane</keyword>
<dbReference type="KEGG" id="ome:OLMES_1552"/>
<keyword evidence="3 6" id="KW-0812">Transmembrane</keyword>
<dbReference type="NCBIfam" id="TIGR00785">
    <property type="entry name" value="dass"/>
    <property type="match status" value="1"/>
</dbReference>
<feature type="transmembrane region" description="Helical" evidence="6">
    <location>
        <begin position="184"/>
        <end position="206"/>
    </location>
</feature>
<dbReference type="InterPro" id="IPR001898">
    <property type="entry name" value="SLC13A/DASS"/>
</dbReference>
<dbReference type="OrthoDB" id="9766267at2"/>
<dbReference type="Pfam" id="PF03600">
    <property type="entry name" value="CitMHS"/>
    <property type="match status" value="1"/>
</dbReference>
<feature type="transmembrane region" description="Helical" evidence="6">
    <location>
        <begin position="144"/>
        <end position="172"/>
    </location>
</feature>
<reference evidence="8 9" key="1">
    <citation type="submission" date="2017-05" db="EMBL/GenBank/DDBJ databases">
        <title>Genomic insights into alkan degradation activity of Oleiphilus messinensis.</title>
        <authorList>
            <person name="Kozyavkin S.A."/>
            <person name="Slesarev A.I."/>
            <person name="Golyshin P.N."/>
            <person name="Korzhenkov A."/>
            <person name="Golyshina O.N."/>
            <person name="Toshchakov S.V."/>
        </authorList>
    </citation>
    <scope>NUCLEOTIDE SEQUENCE [LARGE SCALE GENOMIC DNA]</scope>
    <source>
        <strain evidence="8 9">ME102</strain>
    </source>
</reference>
<evidence type="ECO:0000256" key="3">
    <source>
        <dbReference type="ARBA" id="ARBA00022692"/>
    </source>
</evidence>
<accession>A0A1Y0I573</accession>
<proteinExistence type="predicted"/>
<gene>
    <name evidence="8" type="ORF">OLMES_1552</name>
</gene>
<evidence type="ECO:0000313" key="9">
    <source>
        <dbReference type="Proteomes" id="UP000196027"/>
    </source>
</evidence>
<feature type="transmembrane region" description="Helical" evidence="6">
    <location>
        <begin position="441"/>
        <end position="461"/>
    </location>
</feature>
<feature type="transmembrane region" description="Helical" evidence="6">
    <location>
        <begin position="226"/>
        <end position="252"/>
    </location>
</feature>
<keyword evidence="9" id="KW-1185">Reference proteome</keyword>
<organism evidence="8 9">
    <name type="scientific">Oleiphilus messinensis</name>
    <dbReference type="NCBI Taxonomy" id="141451"/>
    <lineage>
        <taxon>Bacteria</taxon>
        <taxon>Pseudomonadati</taxon>
        <taxon>Pseudomonadota</taxon>
        <taxon>Gammaproteobacteria</taxon>
        <taxon>Oceanospirillales</taxon>
        <taxon>Oleiphilaceae</taxon>
        <taxon>Oleiphilus</taxon>
    </lineage>
</organism>
<sequence length="465" mass="50454">MNSINTTAIRDKASKQRFWAFCIMILAGLIKITGALEATGLSDSQQITLLILIVAATLWVTEWVPLFIVSFLILLLELVWLTPALISEGKTAPAALFMAPFFSNIILLFMGGFVLSSLMRRYGLDTRFAYLILKRTGGKPETTLLGVILSCAFLSMWMSNTATTAMMLTMILPMVKRIPPTSPYTTALVLAIPFACNLGGIGTPIGTPPNAIALSYLSAINLGPTFIEWMLYTTPILFFFLIMLWRLLLWLYPPGDIRLALPETNHEPLQKNQWLTLLICLATVLGWLFGEMIGLKTGTVALFPIILAFWLGLLDHNDFRALPWDVLFMVAGGLALGGALTQSGLDQQIVALLPLDTDTQILFMLAIALTGILSTIMSNTATAGLIIPLLVSLALPAMDLQVLVLAIAVMCSMAMALPVSTPPNAIAFSSGALHTQDLSKAGGIISIAGWVVLITIAPVFWRMIL</sequence>
<feature type="transmembrane region" description="Helical" evidence="6">
    <location>
        <begin position="361"/>
        <end position="390"/>
    </location>
</feature>
<feature type="transmembrane region" description="Helical" evidence="6">
    <location>
        <begin position="48"/>
        <end position="81"/>
    </location>
</feature>
<dbReference type="GO" id="GO:0005886">
    <property type="term" value="C:plasma membrane"/>
    <property type="evidence" value="ECO:0007669"/>
    <property type="project" value="TreeGrafter"/>
</dbReference>
<feature type="transmembrane region" description="Helical" evidence="6">
    <location>
        <begin position="402"/>
        <end position="421"/>
    </location>
</feature>
<keyword evidence="4 6" id="KW-1133">Transmembrane helix</keyword>
<evidence type="ECO:0000256" key="2">
    <source>
        <dbReference type="ARBA" id="ARBA00022448"/>
    </source>
</evidence>
<evidence type="ECO:0000256" key="1">
    <source>
        <dbReference type="ARBA" id="ARBA00004141"/>
    </source>
</evidence>
<dbReference type="GO" id="GO:0005315">
    <property type="term" value="F:phosphate transmembrane transporter activity"/>
    <property type="evidence" value="ECO:0007669"/>
    <property type="project" value="TreeGrafter"/>
</dbReference>
<dbReference type="AlphaFoldDB" id="A0A1Y0I573"/>
<evidence type="ECO:0000256" key="6">
    <source>
        <dbReference type="SAM" id="Phobius"/>
    </source>
</evidence>
<evidence type="ECO:0000313" key="8">
    <source>
        <dbReference type="EMBL" id="ARU55627.1"/>
    </source>
</evidence>
<dbReference type="GO" id="GO:0006817">
    <property type="term" value="P:phosphate ion transport"/>
    <property type="evidence" value="ECO:0007669"/>
    <property type="project" value="TreeGrafter"/>
</dbReference>